<name>A0A2P2KNN6_RHIMU</name>
<accession>A0A2P2KNN6</accession>
<evidence type="ECO:0000313" key="1">
    <source>
        <dbReference type="EMBL" id="MBX07302.1"/>
    </source>
</evidence>
<dbReference type="AlphaFoldDB" id="A0A2P2KNN6"/>
<organism evidence="1">
    <name type="scientific">Rhizophora mucronata</name>
    <name type="common">Asiatic mangrove</name>
    <dbReference type="NCBI Taxonomy" id="61149"/>
    <lineage>
        <taxon>Eukaryota</taxon>
        <taxon>Viridiplantae</taxon>
        <taxon>Streptophyta</taxon>
        <taxon>Embryophyta</taxon>
        <taxon>Tracheophyta</taxon>
        <taxon>Spermatophyta</taxon>
        <taxon>Magnoliopsida</taxon>
        <taxon>eudicotyledons</taxon>
        <taxon>Gunneridae</taxon>
        <taxon>Pentapetalae</taxon>
        <taxon>rosids</taxon>
        <taxon>fabids</taxon>
        <taxon>Malpighiales</taxon>
        <taxon>Rhizophoraceae</taxon>
        <taxon>Rhizophora</taxon>
    </lineage>
</organism>
<reference evidence="1" key="1">
    <citation type="submission" date="2018-02" db="EMBL/GenBank/DDBJ databases">
        <title>Rhizophora mucronata_Transcriptome.</title>
        <authorList>
            <person name="Meera S.P."/>
            <person name="Sreeshan A."/>
            <person name="Augustine A."/>
        </authorList>
    </citation>
    <scope>NUCLEOTIDE SEQUENCE</scope>
    <source>
        <tissue evidence="1">Leaf</tissue>
    </source>
</reference>
<proteinExistence type="predicted"/>
<dbReference type="EMBL" id="GGEC01026818">
    <property type="protein sequence ID" value="MBX07302.1"/>
    <property type="molecule type" value="Transcribed_RNA"/>
</dbReference>
<sequence>MFLINYRALLTGGMVEESMRNGLKALLNGEDKLRWHRQTCNHILKDQSLVFQFLPLRKCKWRLHSHNPCPNPTCQTTPCNSTTIHLHRCN</sequence>
<protein>
    <submittedName>
        <fullName evidence="1">Uncharacterized protein MANES_08G160800</fullName>
    </submittedName>
</protein>